<dbReference type="AlphaFoldDB" id="A0AAI9HVF5"/>
<gene>
    <name evidence="1" type="ORF">PN925_003892</name>
</gene>
<proteinExistence type="predicted"/>
<evidence type="ECO:0000313" key="1">
    <source>
        <dbReference type="EMBL" id="EMO9458473.1"/>
    </source>
</evidence>
<dbReference type="Pfam" id="PF08798">
    <property type="entry name" value="CRISPR_assoc"/>
    <property type="match status" value="1"/>
</dbReference>
<comment type="caution">
    <text evidence="1">The sequence shown here is derived from an EMBL/GenBank/DDBJ whole genome shotgun (WGS) entry which is preliminary data.</text>
</comment>
<dbReference type="EMBL" id="ABKJEP030000095">
    <property type="protein sequence ID" value="EMO9458473.1"/>
    <property type="molecule type" value="Genomic_DNA"/>
</dbReference>
<organism evidence="1">
    <name type="scientific">Morganella morganii</name>
    <name type="common">Proteus morganii</name>
    <dbReference type="NCBI Taxonomy" id="582"/>
    <lineage>
        <taxon>Bacteria</taxon>
        <taxon>Pseudomonadati</taxon>
        <taxon>Pseudomonadota</taxon>
        <taxon>Gammaproteobacteria</taxon>
        <taxon>Enterobacterales</taxon>
        <taxon>Morganellaceae</taxon>
        <taxon>Morganella</taxon>
    </lineage>
</organism>
<sequence length="190" mass="21197">MKYYESALRLRIPSSDVYGIHQHLDYFIQEQCKVKLPYSFSIQPGTGNDTHILLRTAQAIGVPGEVQKSMYFSEGQEVVITGTIAAVRREVLNGRKREVCPPSGELPEFVKYRLSRAGLTPHHVGVNKMDRLVVKKVDPSMQKGHRIHIPACTFHATGVVSSVADFEKAFVFGIGRKRIFGVGQITVTTQ</sequence>
<reference evidence="1" key="1">
    <citation type="submission" date="2024-02" db="EMBL/GenBank/DDBJ databases">
        <authorList>
            <consortium name="Clinical and Environmental Microbiology Branch: Whole genome sequencing antimicrobial resistance pathogens in the healthcare setting"/>
        </authorList>
    </citation>
    <scope>NUCLEOTIDE SEQUENCE</scope>
    <source>
        <strain evidence="1">2023KU-00017</strain>
    </source>
</reference>
<dbReference type="Gene3D" id="3.30.70.1210">
    <property type="entry name" value="Crispr-associated protein, domain 2"/>
    <property type="match status" value="1"/>
</dbReference>
<accession>A0AAI9HVF5</accession>
<dbReference type="InterPro" id="IPR010179">
    <property type="entry name" value="CRISPR-assoc_prot_Cse3"/>
</dbReference>
<name>A0AAI9HVF5_MORMO</name>
<protein>
    <submittedName>
        <fullName evidence="1">Type I-E CRISPR-associated protein Cas6/Cse3/CasE</fullName>
    </submittedName>
</protein>
<dbReference type="SUPFAM" id="SSF117987">
    <property type="entry name" value="CRISPR-associated protein"/>
    <property type="match status" value="1"/>
</dbReference>